<evidence type="ECO:0000313" key="2">
    <source>
        <dbReference type="Proteomes" id="UP000198916"/>
    </source>
</evidence>
<dbReference type="Proteomes" id="UP000198916">
    <property type="component" value="Unassembled WGS sequence"/>
</dbReference>
<organism evidence="1 2">
    <name type="scientific">Parapedobacter koreensis</name>
    <dbReference type="NCBI Taxonomy" id="332977"/>
    <lineage>
        <taxon>Bacteria</taxon>
        <taxon>Pseudomonadati</taxon>
        <taxon>Bacteroidota</taxon>
        <taxon>Sphingobacteriia</taxon>
        <taxon>Sphingobacteriales</taxon>
        <taxon>Sphingobacteriaceae</taxon>
        <taxon>Parapedobacter</taxon>
    </lineage>
</organism>
<keyword evidence="2" id="KW-1185">Reference proteome</keyword>
<dbReference type="NCBIfam" id="TIGR01200">
    <property type="entry name" value="GLPGLI"/>
    <property type="match status" value="1"/>
</dbReference>
<dbReference type="InterPro" id="IPR005901">
    <property type="entry name" value="GLPGLI"/>
</dbReference>
<protein>
    <submittedName>
        <fullName evidence="1">GLPGLI family protein</fullName>
    </submittedName>
</protein>
<dbReference type="RefSeq" id="WP_177181182.1">
    <property type="nucleotide sequence ID" value="NZ_FNZR01000007.1"/>
</dbReference>
<sequence>MTKRTTSAFMLLHKCCLLVEIIVLCTSNVPVSAQSIPADSILYQVYYELNHITNKDQPDFILKDRMLLLVGQRASRYTSYDKLCFGAEYQQRVTEEQSNAKIGDEPFRIKLPQSQCTLDEYFLDHRAQTCYVVDYLQGVYLYNSDYPTQNWTISDESKEILGLPCLKATTTFGGRDWVAWYTPKIPLQSGPWLLHGLPGLIVEANDLSREVVFSLQAIEHHTAEAVTNDPALALYVGATIQLPTDIAIPTQRKNFERMKQKALASPRAFLSSLPENWFKFVDYKTFFGMLWISRPPITNPIALID</sequence>
<gene>
    <name evidence="1" type="ORF">SAMN05421740_107204</name>
</gene>
<accession>A0A1H7RN78</accession>
<name>A0A1H7RN78_9SPHI</name>
<evidence type="ECO:0000313" key="1">
    <source>
        <dbReference type="EMBL" id="SEL61488.1"/>
    </source>
</evidence>
<proteinExistence type="predicted"/>
<dbReference type="STRING" id="332977.SAMN05421740_107204"/>
<reference evidence="2" key="1">
    <citation type="submission" date="2016-10" db="EMBL/GenBank/DDBJ databases">
        <authorList>
            <person name="Varghese N."/>
            <person name="Submissions S."/>
        </authorList>
    </citation>
    <scope>NUCLEOTIDE SEQUENCE [LARGE SCALE GENOMIC DNA]</scope>
    <source>
        <strain evidence="2">Jip14</strain>
    </source>
</reference>
<dbReference type="EMBL" id="FNZR01000007">
    <property type="protein sequence ID" value="SEL61488.1"/>
    <property type="molecule type" value="Genomic_DNA"/>
</dbReference>
<dbReference type="AlphaFoldDB" id="A0A1H7RN78"/>
<dbReference type="Pfam" id="PF09697">
    <property type="entry name" value="Porph_ging"/>
    <property type="match status" value="1"/>
</dbReference>